<evidence type="ECO:0000256" key="5">
    <source>
        <dbReference type="ARBA" id="ARBA00023002"/>
    </source>
</evidence>
<dbReference type="GeneID" id="26247232"/>
<organism evidence="9 10">
    <name type="scientific">Metarhizium brunneum</name>
    <dbReference type="NCBI Taxonomy" id="500148"/>
    <lineage>
        <taxon>Eukaryota</taxon>
        <taxon>Fungi</taxon>
        <taxon>Dikarya</taxon>
        <taxon>Ascomycota</taxon>
        <taxon>Pezizomycotina</taxon>
        <taxon>Sordariomycetes</taxon>
        <taxon>Hypocreomycetidae</taxon>
        <taxon>Hypocreales</taxon>
        <taxon>Clavicipitaceae</taxon>
        <taxon>Metarhizium</taxon>
    </lineage>
</organism>
<keyword evidence="4 8" id="KW-0479">Metal-binding</keyword>
<comment type="cofactor">
    <cofactor evidence="1 8">
        <name>heme</name>
        <dbReference type="ChEBI" id="CHEBI:30413"/>
    </cofactor>
</comment>
<name>A0A7D5YUM1_9HYPO</name>
<dbReference type="InterPro" id="IPR036396">
    <property type="entry name" value="Cyt_P450_sf"/>
</dbReference>
<evidence type="ECO:0000256" key="6">
    <source>
        <dbReference type="ARBA" id="ARBA00023004"/>
    </source>
</evidence>
<dbReference type="AlphaFoldDB" id="A0A7D5YUM1"/>
<dbReference type="KEGG" id="mbrn:26247232"/>
<evidence type="ECO:0000256" key="2">
    <source>
        <dbReference type="ARBA" id="ARBA00010617"/>
    </source>
</evidence>
<dbReference type="RefSeq" id="XP_065986942.1">
    <property type="nucleotide sequence ID" value="XM_066130887.1"/>
</dbReference>
<dbReference type="SUPFAM" id="SSF48264">
    <property type="entry name" value="Cytochrome P450"/>
    <property type="match status" value="1"/>
</dbReference>
<dbReference type="PANTHER" id="PTHR24305:SF157">
    <property type="entry name" value="N-ACETYLTRYPTOPHAN 6-HYDROXYLASE IVOC-RELATED"/>
    <property type="match status" value="1"/>
</dbReference>
<dbReference type="PRINTS" id="PR00385">
    <property type="entry name" value="P450"/>
</dbReference>
<keyword evidence="5" id="KW-0560">Oxidoreductase</keyword>
<dbReference type="InterPro" id="IPR050121">
    <property type="entry name" value="Cytochrome_P450_monoxygenase"/>
</dbReference>
<dbReference type="GO" id="GO:0020037">
    <property type="term" value="F:heme binding"/>
    <property type="evidence" value="ECO:0007669"/>
    <property type="project" value="InterPro"/>
</dbReference>
<dbReference type="OrthoDB" id="3945418at2759"/>
<keyword evidence="3 8" id="KW-0349">Heme</keyword>
<dbReference type="PRINTS" id="PR00463">
    <property type="entry name" value="EP450I"/>
</dbReference>
<dbReference type="GO" id="GO:0004497">
    <property type="term" value="F:monooxygenase activity"/>
    <property type="evidence" value="ECO:0007669"/>
    <property type="project" value="UniProtKB-KW"/>
</dbReference>
<keyword evidence="10" id="KW-1185">Reference proteome</keyword>
<evidence type="ECO:0000256" key="3">
    <source>
        <dbReference type="ARBA" id="ARBA00022617"/>
    </source>
</evidence>
<dbReference type="EMBL" id="CP058935">
    <property type="protein sequence ID" value="QLI70122.1"/>
    <property type="molecule type" value="Genomic_DNA"/>
</dbReference>
<evidence type="ECO:0000256" key="8">
    <source>
        <dbReference type="PIRSR" id="PIRSR602401-1"/>
    </source>
</evidence>
<keyword evidence="7 9" id="KW-0503">Monooxygenase</keyword>
<dbReference type="GO" id="GO:0005506">
    <property type="term" value="F:iron ion binding"/>
    <property type="evidence" value="ECO:0007669"/>
    <property type="project" value="InterPro"/>
</dbReference>
<sequence length="510" mass="58379">MIHDVLRLWVVAVILVTWLGLKSAYRLFFHPLAGIPGPKITACTQLYEFFYNVVRPGKFLFKIEEMHQQYGPLVRINPREVHISDPSFYDEIYASSRRTRDKDPKFVPTYALPDSMVATVDHELHRFRRSILKGFFSRHSVLELSEVINERVQKLMQRLREFQRNQSVLCLDDAFAALTSDIITSYCCGKHGGFLEDEYFRNDIRRATADAMELGHICRFCPWLVYALRILPPRAIATLMPGKAAVFEFLASLLDDPGTAMHEKTSPTPTTSSQLTRKTMVAALADPSIPLKERSYNRLRDETFAIIAAGTETTARVWTVAAYHLARDEDLRDTLRAELKRVMPTLDARPTWPELEKLPYMSGVVDESLRLSYGLTGRLPRVAPTEALKYKDYVIPSGTPISSSSYILHRDASIFPDPERFDPERWVKAAQNGDNLKKYLTSFTRGSRACIGINLAYMELFLTVAHLVRRFDMELYDTEAEDVRIVRDMNMGYTRRGNLRVYAKLSLAEG</sequence>
<evidence type="ECO:0000313" key="10">
    <source>
        <dbReference type="Proteomes" id="UP000510686"/>
    </source>
</evidence>
<evidence type="ECO:0000256" key="4">
    <source>
        <dbReference type="ARBA" id="ARBA00022723"/>
    </source>
</evidence>
<protein>
    <submittedName>
        <fullName evidence="9">Cytochrome P450 monooxygenase TRI4</fullName>
    </submittedName>
</protein>
<dbReference type="GO" id="GO:0016705">
    <property type="term" value="F:oxidoreductase activity, acting on paired donors, with incorporation or reduction of molecular oxygen"/>
    <property type="evidence" value="ECO:0007669"/>
    <property type="project" value="InterPro"/>
</dbReference>
<dbReference type="Proteomes" id="UP000510686">
    <property type="component" value="Chromosome 4"/>
</dbReference>
<dbReference type="CDD" id="cd11062">
    <property type="entry name" value="CYP58-like"/>
    <property type="match status" value="1"/>
</dbReference>
<dbReference type="PANTHER" id="PTHR24305">
    <property type="entry name" value="CYTOCHROME P450"/>
    <property type="match status" value="1"/>
</dbReference>
<evidence type="ECO:0000256" key="7">
    <source>
        <dbReference type="ARBA" id="ARBA00023033"/>
    </source>
</evidence>
<evidence type="ECO:0000256" key="1">
    <source>
        <dbReference type="ARBA" id="ARBA00001971"/>
    </source>
</evidence>
<gene>
    <name evidence="9" type="primary">TRI4_2</name>
    <name evidence="9" type="ORF">G6M90_00g068800</name>
</gene>
<dbReference type="Gene3D" id="1.10.630.10">
    <property type="entry name" value="Cytochrome P450"/>
    <property type="match status" value="1"/>
</dbReference>
<dbReference type="Pfam" id="PF00067">
    <property type="entry name" value="p450"/>
    <property type="match status" value="1"/>
</dbReference>
<feature type="binding site" description="axial binding residue" evidence="8">
    <location>
        <position position="450"/>
    </location>
    <ligand>
        <name>heme</name>
        <dbReference type="ChEBI" id="CHEBI:30413"/>
    </ligand>
    <ligandPart>
        <name>Fe</name>
        <dbReference type="ChEBI" id="CHEBI:18248"/>
    </ligandPart>
</feature>
<reference evidence="9 10" key="1">
    <citation type="submission" date="2020-07" db="EMBL/GenBank/DDBJ databases">
        <title>Telomere length de novo assembly of all 7 chromosomes of the fungus, Metarhizium brunneum, using a novel assembly pipeline.</title>
        <authorList>
            <person name="Saud z."/>
            <person name="Kortsinoglou A."/>
            <person name="Kouvelis V.N."/>
            <person name="Butt T.M."/>
        </authorList>
    </citation>
    <scope>NUCLEOTIDE SEQUENCE [LARGE SCALE GENOMIC DNA]</scope>
    <source>
        <strain evidence="9 10">4556</strain>
    </source>
</reference>
<keyword evidence="6 8" id="KW-0408">Iron</keyword>
<proteinExistence type="inferred from homology"/>
<accession>A0A7D5YUM1</accession>
<evidence type="ECO:0000313" key="9">
    <source>
        <dbReference type="EMBL" id="QLI70122.1"/>
    </source>
</evidence>
<comment type="similarity">
    <text evidence="2">Belongs to the cytochrome P450 family.</text>
</comment>
<dbReference type="InterPro" id="IPR001128">
    <property type="entry name" value="Cyt_P450"/>
</dbReference>
<dbReference type="InterPro" id="IPR002401">
    <property type="entry name" value="Cyt_P450_E_grp-I"/>
</dbReference>